<gene>
    <name evidence="2" type="ORF">LPTSP4_19830</name>
</gene>
<feature type="signal peptide" evidence="1">
    <location>
        <begin position="1"/>
        <end position="18"/>
    </location>
</feature>
<accession>A0A2P2E0P5</accession>
<evidence type="ECO:0000256" key="1">
    <source>
        <dbReference type="SAM" id="SignalP"/>
    </source>
</evidence>
<comment type="caution">
    <text evidence="2">The sequence shown here is derived from an EMBL/GenBank/DDBJ whole genome shotgun (WGS) entry which is preliminary data.</text>
</comment>
<dbReference type="OrthoDB" id="9813910at2"/>
<evidence type="ECO:0008006" key="4">
    <source>
        <dbReference type="Google" id="ProtNLM"/>
    </source>
</evidence>
<evidence type="ECO:0000313" key="3">
    <source>
        <dbReference type="Proteomes" id="UP000245133"/>
    </source>
</evidence>
<dbReference type="EMBL" id="BFBB01000005">
    <property type="protein sequence ID" value="GBF50458.1"/>
    <property type="molecule type" value="Genomic_DNA"/>
</dbReference>
<sequence>MFRFGLFLLLLLSSQVFGDTIVLKNGQKFENVKSEIQSDFVVFEWNGTKKSFPKKQLASLKLRPVLLNDPGTAPTKPTKKPISASDELAKERIRMAESFLGQFDWESEIGGKPTVAFLPLEAGEGVSSGEIETINQIFSTTLVQTNLFSIIDPQSLKKIKSEQEKFNPDCKTNRKDCNMLLGSLLNAQRLITGKVTKVGNILYLNAMVVDPSEKRIEFAESEVIERSKDIASGSELFSKKIAGGILEYYDVSYYSKSNIPNLIYLKQSAYFPGFGQINFGKEKEQNFAFYRGLTFGVISSILMFKAYTDYQSFQNEKDNYRESKDILLLSNTRSLDLISLWNEQRSLQRLEGSAAESRESVSLLGLVYLFSLVDTYYLPSLPNVLPKASMHFQMKPQTNVYGQKMNESVYSLELRYLF</sequence>
<protein>
    <recommendedName>
        <fullName evidence="4">DUF5683 domain-containing protein</fullName>
    </recommendedName>
</protein>
<dbReference type="Gene3D" id="3.40.50.10610">
    <property type="entry name" value="ABC-type transport auxiliary lipoprotein component"/>
    <property type="match status" value="1"/>
</dbReference>
<dbReference type="AlphaFoldDB" id="A0A2P2E0P5"/>
<evidence type="ECO:0000313" key="2">
    <source>
        <dbReference type="EMBL" id="GBF50458.1"/>
    </source>
</evidence>
<feature type="chain" id="PRO_5015183902" description="DUF5683 domain-containing protein" evidence="1">
    <location>
        <begin position="19"/>
        <end position="418"/>
    </location>
</feature>
<name>A0A2P2E0P5_9LEPT</name>
<organism evidence="2 3">
    <name type="scientific">Leptospira ryugenii</name>
    <dbReference type="NCBI Taxonomy" id="1917863"/>
    <lineage>
        <taxon>Bacteria</taxon>
        <taxon>Pseudomonadati</taxon>
        <taxon>Spirochaetota</taxon>
        <taxon>Spirochaetia</taxon>
        <taxon>Leptospirales</taxon>
        <taxon>Leptospiraceae</taxon>
        <taxon>Leptospira</taxon>
    </lineage>
</organism>
<keyword evidence="3" id="KW-1185">Reference proteome</keyword>
<dbReference type="Proteomes" id="UP000245133">
    <property type="component" value="Unassembled WGS sequence"/>
</dbReference>
<reference evidence="2 3" key="1">
    <citation type="submission" date="2018-02" db="EMBL/GenBank/DDBJ databases">
        <title>Novel Leptospira species isolated from soil and water in Japan.</title>
        <authorList>
            <person name="Nakao R."/>
            <person name="Masuzawa T."/>
        </authorList>
    </citation>
    <scope>NUCLEOTIDE SEQUENCE [LARGE SCALE GENOMIC DNA]</scope>
    <source>
        <strain evidence="2 3">YH101</strain>
    </source>
</reference>
<keyword evidence="1" id="KW-0732">Signal</keyword>
<proteinExistence type="predicted"/>
<dbReference type="RefSeq" id="WP_135355035.1">
    <property type="nucleotide sequence ID" value="NZ_BFBB01000005.1"/>
</dbReference>